<reference evidence="2 3" key="1">
    <citation type="journal article" date="2018" name="Elife">
        <title>Discovery and characterization of a prevalent human gut bacterial enzyme sufficient for the inactivation of a family of plant toxins.</title>
        <authorList>
            <person name="Koppel N."/>
            <person name="Bisanz J.E."/>
            <person name="Pandelia M.E."/>
            <person name="Turnbaugh P.J."/>
            <person name="Balskus E.P."/>
        </authorList>
    </citation>
    <scope>NUCLEOTIDE SEQUENCE [LARGE SCALE GENOMIC DNA]</scope>
    <source>
        <strain evidence="2 3">W1 BHI 6</strain>
    </source>
</reference>
<feature type="region of interest" description="Disordered" evidence="1">
    <location>
        <begin position="1"/>
        <end position="29"/>
    </location>
</feature>
<feature type="compositionally biased region" description="Polar residues" evidence="1">
    <location>
        <begin position="51"/>
        <end position="62"/>
    </location>
</feature>
<feature type="compositionally biased region" description="Polar residues" evidence="1">
    <location>
        <begin position="115"/>
        <end position="128"/>
    </location>
</feature>
<organism evidence="2 3">
    <name type="scientific">Eggerthella lenta</name>
    <name type="common">Eubacterium lentum</name>
    <dbReference type="NCBI Taxonomy" id="84112"/>
    <lineage>
        <taxon>Bacteria</taxon>
        <taxon>Bacillati</taxon>
        <taxon>Actinomycetota</taxon>
        <taxon>Coriobacteriia</taxon>
        <taxon>Eggerthellales</taxon>
        <taxon>Eggerthellaceae</taxon>
        <taxon>Eggerthella</taxon>
    </lineage>
</organism>
<evidence type="ECO:0000256" key="1">
    <source>
        <dbReference type="SAM" id="MobiDB-lite"/>
    </source>
</evidence>
<evidence type="ECO:0000313" key="3">
    <source>
        <dbReference type="Proteomes" id="UP000253970"/>
    </source>
</evidence>
<dbReference type="AlphaFoldDB" id="A0A369MPF0"/>
<evidence type="ECO:0000313" key="2">
    <source>
        <dbReference type="EMBL" id="RDB73398.1"/>
    </source>
</evidence>
<proteinExistence type="predicted"/>
<feature type="compositionally biased region" description="Basic and acidic residues" evidence="1">
    <location>
        <begin position="11"/>
        <end position="29"/>
    </location>
</feature>
<dbReference type="Proteomes" id="UP000253970">
    <property type="component" value="Unassembled WGS sequence"/>
</dbReference>
<name>A0A369MPF0_EGGLN</name>
<feature type="compositionally biased region" description="Basic and acidic residues" evidence="1">
    <location>
        <begin position="71"/>
        <end position="103"/>
    </location>
</feature>
<gene>
    <name evidence="2" type="ORF">C1875_00675</name>
</gene>
<accession>A0A369MPF0</accession>
<comment type="caution">
    <text evidence="2">The sequence shown here is derived from an EMBL/GenBank/DDBJ whole genome shotgun (WGS) entry which is preliminary data.</text>
</comment>
<sequence length="128" mass="13686">MNLESGNHVFQAREKDGSAKGTKEFEMPEDNARLSCRVKCTSNSIEIGDFTVQTTGQAQPSDENAAADAEATAREQEEREAAEAEAREKEEADAKAAAERAELEANGAKTLAPNGITSAPTGTRRSTR</sequence>
<feature type="region of interest" description="Disordered" evidence="1">
    <location>
        <begin position="51"/>
        <end position="128"/>
    </location>
</feature>
<protein>
    <submittedName>
        <fullName evidence="2">Uncharacterized protein</fullName>
    </submittedName>
</protein>
<dbReference type="EMBL" id="PPTU01000001">
    <property type="protein sequence ID" value="RDB73398.1"/>
    <property type="molecule type" value="Genomic_DNA"/>
</dbReference>